<feature type="domain" description="MULE transposase" evidence="1">
    <location>
        <begin position="10"/>
        <end position="45"/>
    </location>
</feature>
<name>A0A0E3PE00_9EURY</name>
<dbReference type="Proteomes" id="UP000033092">
    <property type="component" value="Chromosome"/>
</dbReference>
<sequence length="113" mass="13169">MVKNRFPEGKIKKIVSDEDKAIIGAVKKVFPEVAHSFCVFHQLKNVSKRYYEEFSSIEEIPDNDKITYNEISQLILSDTVFSAVAHIQKYDNLTLILNCLKRLIKRFLMLKFS</sequence>
<dbReference type="Pfam" id="PF10551">
    <property type="entry name" value="MULE"/>
    <property type="match status" value="1"/>
</dbReference>
<dbReference type="InterPro" id="IPR018289">
    <property type="entry name" value="MULE_transposase_dom"/>
</dbReference>
<accession>A0A0E3PE00</accession>
<evidence type="ECO:0000313" key="3">
    <source>
        <dbReference type="Proteomes" id="UP000033092"/>
    </source>
</evidence>
<dbReference type="PATRIC" id="fig|1434119.4.peg.1665"/>
<evidence type="ECO:0000259" key="1">
    <source>
        <dbReference type="Pfam" id="PF10551"/>
    </source>
</evidence>
<protein>
    <recommendedName>
        <fullName evidence="1">MULE transposase domain-containing protein</fullName>
    </recommendedName>
</protein>
<reference evidence="2 3" key="1">
    <citation type="submission" date="2014-07" db="EMBL/GenBank/DDBJ databases">
        <title>Methanogenic archaea and the global carbon cycle.</title>
        <authorList>
            <person name="Henriksen J.R."/>
            <person name="Luke J."/>
            <person name="Reinhart S."/>
            <person name="Benedict M.N."/>
            <person name="Youngblut N.D."/>
            <person name="Metcalf M.E."/>
            <person name="Whitaker R.J."/>
            <person name="Metcalf W.W."/>
        </authorList>
    </citation>
    <scope>NUCLEOTIDE SEQUENCE [LARGE SCALE GENOMIC DNA]</scope>
    <source>
        <strain evidence="2 3">HI350</strain>
    </source>
</reference>
<evidence type="ECO:0000313" key="2">
    <source>
        <dbReference type="EMBL" id="AKB32003.1"/>
    </source>
</evidence>
<gene>
    <name evidence="2" type="ORF">MSSIH_1313</name>
</gene>
<proteinExistence type="predicted"/>
<organism evidence="2 3">
    <name type="scientific">Methanosarcina siciliae HI350</name>
    <dbReference type="NCBI Taxonomy" id="1434119"/>
    <lineage>
        <taxon>Archaea</taxon>
        <taxon>Methanobacteriati</taxon>
        <taxon>Methanobacteriota</taxon>
        <taxon>Stenosarchaea group</taxon>
        <taxon>Methanomicrobia</taxon>
        <taxon>Methanosarcinales</taxon>
        <taxon>Methanosarcinaceae</taxon>
        <taxon>Methanosarcina</taxon>
    </lineage>
</organism>
<dbReference type="EMBL" id="CP009507">
    <property type="protein sequence ID" value="AKB32003.1"/>
    <property type="molecule type" value="Genomic_DNA"/>
</dbReference>
<dbReference type="HOGENOM" id="CLU_143942_0_0_2"/>
<dbReference type="KEGG" id="msz:MSSIH_1313"/>
<dbReference type="AlphaFoldDB" id="A0A0E3PE00"/>